<evidence type="ECO:0000256" key="5">
    <source>
        <dbReference type="ARBA" id="ARBA00022448"/>
    </source>
</evidence>
<feature type="domain" description="NADH:quinone oxidoreductase/Mrp antiporter transmembrane" evidence="19">
    <location>
        <begin position="80"/>
        <end position="257"/>
    </location>
</feature>
<dbReference type="GO" id="GO:0006120">
    <property type="term" value="P:mitochondrial electron transport, NADH to ubiquinone"/>
    <property type="evidence" value="ECO:0007669"/>
    <property type="project" value="TreeGrafter"/>
</dbReference>
<keyword evidence="11 18" id="KW-1133">Transmembrane helix</keyword>
<dbReference type="InterPro" id="IPR001750">
    <property type="entry name" value="ND/Mrp_TM"/>
</dbReference>
<evidence type="ECO:0000256" key="3">
    <source>
        <dbReference type="ARBA" id="ARBA00012944"/>
    </source>
</evidence>
<feature type="transmembrane region" description="Helical" evidence="18">
    <location>
        <begin position="7"/>
        <end position="24"/>
    </location>
</feature>
<evidence type="ECO:0000256" key="17">
    <source>
        <dbReference type="ARBA" id="ARBA00049551"/>
    </source>
</evidence>
<dbReference type="EMBL" id="AP009407">
    <property type="protein sequence ID" value="BAG12875.1"/>
    <property type="molecule type" value="Genomic_DNA"/>
</dbReference>
<evidence type="ECO:0000256" key="1">
    <source>
        <dbReference type="ARBA" id="ARBA00004448"/>
    </source>
</evidence>
<keyword evidence="10" id="KW-0249">Electron transport</keyword>
<evidence type="ECO:0000313" key="20">
    <source>
        <dbReference type="EMBL" id="BAG12875.1"/>
    </source>
</evidence>
<keyword evidence="14 20" id="KW-0496">Mitochondrion</keyword>
<keyword evidence="13" id="KW-0830">Ubiquinone</keyword>
<dbReference type="RefSeq" id="YP_001728981.1">
    <property type="nucleotide sequence ID" value="NC_010472.1"/>
</dbReference>
<dbReference type="PANTHER" id="PTHR46552">
    <property type="entry name" value="NADH-UBIQUINONE OXIDOREDUCTASE CHAIN 2"/>
    <property type="match status" value="1"/>
</dbReference>
<keyword evidence="9" id="KW-1278">Translocase</keyword>
<keyword evidence="5" id="KW-0813">Transport</keyword>
<feature type="transmembrane region" description="Helical" evidence="18">
    <location>
        <begin position="30"/>
        <end position="51"/>
    </location>
</feature>
<keyword evidence="8" id="KW-0999">Mitochondrion inner membrane</keyword>
<reference evidence="20" key="1">
    <citation type="journal article" date="2008" name="Mol. Biol. Evol.">
        <title>Two circular chromosomes of unequal copy number make up the mitochondrial genome of the rotifer Brachionus plicatilis.</title>
        <authorList>
            <person name="Suga K."/>
            <person name="Welch D.B.M."/>
            <person name="Tanaka Y."/>
            <person name="Sakakura Y."/>
            <person name="Hagiwara A."/>
        </authorList>
    </citation>
    <scope>NUCLEOTIDE SEQUENCE</scope>
    <source>
        <strain evidence="20">NH1L</strain>
    </source>
</reference>
<gene>
    <name evidence="20" type="primary">ND2</name>
</gene>
<dbReference type="EC" id="7.1.1.2" evidence="3"/>
<proteinExistence type="inferred from homology"/>
<comment type="subcellular location">
    <subcellularLocation>
        <location evidence="1">Mitochondrion inner membrane</location>
        <topology evidence="1">Multi-pass membrane protein</topology>
    </subcellularLocation>
</comment>
<dbReference type="InterPro" id="IPR050175">
    <property type="entry name" value="Complex_I_Subunit_2"/>
</dbReference>
<dbReference type="GO" id="GO:0005743">
    <property type="term" value="C:mitochondrial inner membrane"/>
    <property type="evidence" value="ECO:0007669"/>
    <property type="project" value="UniProtKB-SubCell"/>
</dbReference>
<evidence type="ECO:0000256" key="7">
    <source>
        <dbReference type="ARBA" id="ARBA00022692"/>
    </source>
</evidence>
<geneLocation type="mitochondrion" evidence="20"/>
<evidence type="ECO:0000256" key="4">
    <source>
        <dbReference type="ARBA" id="ARBA00021008"/>
    </source>
</evidence>
<name>B1GYJ6_BRAPC</name>
<keyword evidence="6" id="KW-0679">Respiratory chain</keyword>
<sequence>MFVMFTPYSFIFFSIYLLFTFMLFSISNFYFYWMVMELMMLLFMGLSYTLFVSSYSQLMSYFLIQTLSSFCLLLSYVYGVSLLMTISMLLKLSMFPFHAWYINVTYSFPNFILWLSSTIHKVPMMLMLNSFHLDLNQKVLWISILLTVFISGVMMLMVADLRMLLVISSVGNNSWFLISQMGSLLVFLLFFMFYSLSLFLTLMSFKGMSKPSLALKPSSYSYVLSFWVLSLSGMPPFPLFFFKMLVIYIFLSSYGFNYLFGLFLLFNTFMLVGYIHSLMKYHVWAYTSLSNYLLKY</sequence>
<feature type="transmembrane region" description="Helical" evidence="18">
    <location>
        <begin position="178"/>
        <end position="202"/>
    </location>
</feature>
<evidence type="ECO:0000256" key="16">
    <source>
        <dbReference type="ARBA" id="ARBA00031028"/>
    </source>
</evidence>
<comment type="catalytic activity">
    <reaction evidence="17">
        <text>a ubiquinone + NADH + 5 H(+)(in) = a ubiquinol + NAD(+) + 4 H(+)(out)</text>
        <dbReference type="Rhea" id="RHEA:29091"/>
        <dbReference type="Rhea" id="RHEA-COMP:9565"/>
        <dbReference type="Rhea" id="RHEA-COMP:9566"/>
        <dbReference type="ChEBI" id="CHEBI:15378"/>
        <dbReference type="ChEBI" id="CHEBI:16389"/>
        <dbReference type="ChEBI" id="CHEBI:17976"/>
        <dbReference type="ChEBI" id="CHEBI:57540"/>
        <dbReference type="ChEBI" id="CHEBI:57945"/>
        <dbReference type="EC" id="7.1.1.2"/>
    </reaction>
</comment>
<protein>
    <recommendedName>
        <fullName evidence="4">NADH-ubiquinone oxidoreductase chain 2</fullName>
        <ecNumber evidence="3">7.1.1.2</ecNumber>
    </recommendedName>
    <alternativeName>
        <fullName evidence="16">NADH dehydrogenase subunit 2</fullName>
    </alternativeName>
</protein>
<evidence type="ECO:0000256" key="18">
    <source>
        <dbReference type="SAM" id="Phobius"/>
    </source>
</evidence>
<feature type="transmembrane region" description="Helical" evidence="18">
    <location>
        <begin position="98"/>
        <end position="119"/>
    </location>
</feature>
<evidence type="ECO:0000256" key="10">
    <source>
        <dbReference type="ARBA" id="ARBA00022982"/>
    </source>
</evidence>
<evidence type="ECO:0000256" key="2">
    <source>
        <dbReference type="ARBA" id="ARBA00007012"/>
    </source>
</evidence>
<dbReference type="Pfam" id="PF00361">
    <property type="entry name" value="Proton_antipo_M"/>
    <property type="match status" value="1"/>
</dbReference>
<evidence type="ECO:0000256" key="9">
    <source>
        <dbReference type="ARBA" id="ARBA00022967"/>
    </source>
</evidence>
<evidence type="ECO:0000256" key="8">
    <source>
        <dbReference type="ARBA" id="ARBA00022792"/>
    </source>
</evidence>
<keyword evidence="15 18" id="KW-0472">Membrane</keyword>
<accession>B1GYJ6</accession>
<dbReference type="GO" id="GO:0008137">
    <property type="term" value="F:NADH dehydrogenase (ubiquinone) activity"/>
    <property type="evidence" value="ECO:0007669"/>
    <property type="project" value="UniProtKB-EC"/>
</dbReference>
<keyword evidence="7 18" id="KW-0812">Transmembrane</keyword>
<feature type="transmembrane region" description="Helical" evidence="18">
    <location>
        <begin position="256"/>
        <end position="275"/>
    </location>
</feature>
<evidence type="ECO:0000256" key="11">
    <source>
        <dbReference type="ARBA" id="ARBA00022989"/>
    </source>
</evidence>
<comment type="similarity">
    <text evidence="2">Belongs to the complex I subunit 2 family.</text>
</comment>
<evidence type="ECO:0000256" key="12">
    <source>
        <dbReference type="ARBA" id="ARBA00023027"/>
    </source>
</evidence>
<dbReference type="PANTHER" id="PTHR46552:SF1">
    <property type="entry name" value="NADH-UBIQUINONE OXIDOREDUCTASE CHAIN 2"/>
    <property type="match status" value="1"/>
</dbReference>
<evidence type="ECO:0000256" key="6">
    <source>
        <dbReference type="ARBA" id="ARBA00022660"/>
    </source>
</evidence>
<organism evidence="20">
    <name type="scientific">Brachionus plicatilis</name>
    <name type="common">Marine rotifer</name>
    <name type="synonym">Brachionus muelleri</name>
    <dbReference type="NCBI Taxonomy" id="10195"/>
    <lineage>
        <taxon>Eukaryota</taxon>
        <taxon>Metazoa</taxon>
        <taxon>Spiralia</taxon>
        <taxon>Gnathifera</taxon>
        <taxon>Rotifera</taxon>
        <taxon>Eurotatoria</taxon>
        <taxon>Monogononta</taxon>
        <taxon>Pseudotrocha</taxon>
        <taxon>Ploima</taxon>
        <taxon>Brachionidae</taxon>
        <taxon>Brachionus</taxon>
    </lineage>
</organism>
<dbReference type="CTD" id="4536"/>
<evidence type="ECO:0000256" key="14">
    <source>
        <dbReference type="ARBA" id="ARBA00023128"/>
    </source>
</evidence>
<evidence type="ECO:0000256" key="13">
    <source>
        <dbReference type="ARBA" id="ARBA00023075"/>
    </source>
</evidence>
<feature type="transmembrane region" description="Helical" evidence="18">
    <location>
        <begin position="139"/>
        <end position="158"/>
    </location>
</feature>
<keyword evidence="12" id="KW-0520">NAD</keyword>
<dbReference type="GeneID" id="6054832"/>
<feature type="transmembrane region" description="Helical" evidence="18">
    <location>
        <begin position="223"/>
        <end position="250"/>
    </location>
</feature>
<evidence type="ECO:0000256" key="15">
    <source>
        <dbReference type="ARBA" id="ARBA00023136"/>
    </source>
</evidence>
<feature type="transmembrane region" description="Helical" evidence="18">
    <location>
        <begin position="58"/>
        <end position="78"/>
    </location>
</feature>
<evidence type="ECO:0000259" key="19">
    <source>
        <dbReference type="Pfam" id="PF00361"/>
    </source>
</evidence>
<dbReference type="AlphaFoldDB" id="B1GYJ6"/>